<dbReference type="Proteomes" id="UP001367316">
    <property type="component" value="Unassembled WGS sequence"/>
</dbReference>
<evidence type="ECO:0000313" key="2">
    <source>
        <dbReference type="EMBL" id="KAK7614874.1"/>
    </source>
</evidence>
<sequence>MERRTEVDRSGWAWFLDPTAGLRIREGLATQAFFYIPWRWCPYCELLPAPSHATPRAPPSLPPLSFVSPLGSTNASTSPATAHDTTRNVTYAGTVANDVEQFPSIPYGQPTSGTRRFANPVPASLADGSVVDATSDGDACPQPDAEASGFGANLPSYVFANFTPFTSKSCTIDPSADDYALLRAVSRCWSTFAWYVTPSVEGKDTLAGWTPACARGGNETDLFVIGAPEEGLSAVEGKNAKTVVAEQRLCERCGFLNSEEVVRELLY</sequence>
<dbReference type="Pfam" id="PF00135">
    <property type="entry name" value="COesterase"/>
    <property type="match status" value="1"/>
</dbReference>
<name>A0ABR1NL29_9PEZI</name>
<evidence type="ECO:0000313" key="3">
    <source>
        <dbReference type="Proteomes" id="UP001367316"/>
    </source>
</evidence>
<reference evidence="2 3" key="1">
    <citation type="submission" date="2024-04" db="EMBL/GenBank/DDBJ databases">
        <title>Phyllosticta paracitricarpa is synonymous to the EU quarantine fungus P. citricarpa based on phylogenomic analyses.</title>
        <authorList>
            <consortium name="Lawrence Berkeley National Laboratory"/>
            <person name="Van ingen-buijs V.A."/>
            <person name="Van westerhoven A.C."/>
            <person name="Haridas S."/>
            <person name="Skiadas P."/>
            <person name="Martin F."/>
            <person name="Groenewald J.Z."/>
            <person name="Crous P.W."/>
            <person name="Seidl M.F."/>
        </authorList>
    </citation>
    <scope>NUCLEOTIDE SEQUENCE [LARGE SCALE GENOMIC DNA]</scope>
    <source>
        <strain evidence="2 3">CBS 141358</strain>
    </source>
</reference>
<evidence type="ECO:0000259" key="1">
    <source>
        <dbReference type="Pfam" id="PF00135"/>
    </source>
</evidence>
<dbReference type="InterPro" id="IPR002018">
    <property type="entry name" value="CarbesteraseB"/>
</dbReference>
<proteinExistence type="predicted"/>
<dbReference type="EMBL" id="JBBPBF010000002">
    <property type="protein sequence ID" value="KAK7614874.1"/>
    <property type="molecule type" value="Genomic_DNA"/>
</dbReference>
<dbReference type="InterPro" id="IPR029058">
    <property type="entry name" value="AB_hydrolase_fold"/>
</dbReference>
<protein>
    <recommendedName>
        <fullName evidence="1">Carboxylesterase type B domain-containing protein</fullName>
    </recommendedName>
</protein>
<accession>A0ABR1NL29</accession>
<feature type="domain" description="Carboxylesterase type B" evidence="1">
    <location>
        <begin position="97"/>
        <end position="147"/>
    </location>
</feature>
<keyword evidence="3" id="KW-1185">Reference proteome</keyword>
<dbReference type="SUPFAM" id="SSF53474">
    <property type="entry name" value="alpha/beta-Hydrolases"/>
    <property type="match status" value="1"/>
</dbReference>
<dbReference type="Gene3D" id="3.40.50.1820">
    <property type="entry name" value="alpha/beta hydrolase"/>
    <property type="match status" value="1"/>
</dbReference>
<organism evidence="2 3">
    <name type="scientific">Phyllosticta paracitricarpa</name>
    <dbReference type="NCBI Taxonomy" id="2016321"/>
    <lineage>
        <taxon>Eukaryota</taxon>
        <taxon>Fungi</taxon>
        <taxon>Dikarya</taxon>
        <taxon>Ascomycota</taxon>
        <taxon>Pezizomycotina</taxon>
        <taxon>Dothideomycetes</taxon>
        <taxon>Dothideomycetes incertae sedis</taxon>
        <taxon>Botryosphaeriales</taxon>
        <taxon>Phyllostictaceae</taxon>
        <taxon>Phyllosticta</taxon>
    </lineage>
</organism>
<comment type="caution">
    <text evidence="2">The sequence shown here is derived from an EMBL/GenBank/DDBJ whole genome shotgun (WGS) entry which is preliminary data.</text>
</comment>
<gene>
    <name evidence="2" type="ORF">JOL62DRAFT_553020</name>
</gene>